<organism evidence="1 2">
    <name type="scientific">Onchocerca volvulus</name>
    <dbReference type="NCBI Taxonomy" id="6282"/>
    <lineage>
        <taxon>Eukaryota</taxon>
        <taxon>Metazoa</taxon>
        <taxon>Ecdysozoa</taxon>
        <taxon>Nematoda</taxon>
        <taxon>Chromadorea</taxon>
        <taxon>Rhabditida</taxon>
        <taxon>Spirurina</taxon>
        <taxon>Spiruromorpha</taxon>
        <taxon>Filarioidea</taxon>
        <taxon>Onchocercidae</taxon>
        <taxon>Onchocerca</taxon>
    </lineage>
</organism>
<dbReference type="Proteomes" id="UP000024404">
    <property type="component" value="Unassembled WGS sequence"/>
</dbReference>
<reference evidence="2" key="1">
    <citation type="submission" date="2013-10" db="EMBL/GenBank/DDBJ databases">
        <title>Genome sequencing of Onchocerca volvulus.</title>
        <authorList>
            <person name="Cotton J."/>
            <person name="Tsai J."/>
            <person name="Stanley E."/>
            <person name="Tracey A."/>
            <person name="Holroyd N."/>
            <person name="Lustigman S."/>
            <person name="Berriman M."/>
        </authorList>
    </citation>
    <scope>NUCLEOTIDE SEQUENCE</scope>
</reference>
<accession>A0A8R1TTV5</accession>
<evidence type="ECO:0000313" key="1">
    <source>
        <dbReference type="EnsemblMetazoa" id="OVOC4411.1"/>
    </source>
</evidence>
<dbReference type="EMBL" id="CMVM020000131">
    <property type="status" value="NOT_ANNOTATED_CDS"/>
    <property type="molecule type" value="Genomic_DNA"/>
</dbReference>
<sequence length="93" mass="10491">MAINCDNVKHIVHKLFEVFQLQSKLSVDVHRFSPPKVTYQSNIIQLLANVNSLTHSSQKNSHDDSSAFSLIHHIPRLLAAFYGDIHKRTLATG</sequence>
<keyword evidence="2" id="KW-1185">Reference proteome</keyword>
<reference evidence="1" key="2">
    <citation type="submission" date="2022-06" db="UniProtKB">
        <authorList>
            <consortium name="EnsemblMetazoa"/>
        </authorList>
    </citation>
    <scope>IDENTIFICATION</scope>
</reference>
<dbReference type="EnsemblMetazoa" id="OVOC4411.1">
    <property type="protein sequence ID" value="OVOC4411.1"/>
    <property type="gene ID" value="WBGene00241220"/>
</dbReference>
<evidence type="ECO:0000313" key="2">
    <source>
        <dbReference type="Proteomes" id="UP000024404"/>
    </source>
</evidence>
<protein>
    <submittedName>
        <fullName evidence="1">Uncharacterized protein</fullName>
    </submittedName>
</protein>
<dbReference type="AlphaFoldDB" id="A0A8R1TTV5"/>
<name>A0A8R1TTV5_ONCVO</name>
<proteinExistence type="predicted"/>